<protein>
    <submittedName>
        <fullName evidence="4">Extracellular nuclease</fullName>
    </submittedName>
</protein>
<evidence type="ECO:0000313" key="4">
    <source>
        <dbReference type="EMBL" id="MBP2321554.1"/>
    </source>
</evidence>
<dbReference type="CDD" id="cd10283">
    <property type="entry name" value="MnuA_DNase1-like"/>
    <property type="match status" value="1"/>
</dbReference>
<dbReference type="Pfam" id="PF00932">
    <property type="entry name" value="LTD"/>
    <property type="match status" value="1"/>
</dbReference>
<sequence>MTSSLRGIAVAASAGLVMVVVAPAANAVPSPDVLIGEVYGGGGNSGATLTQDFVELTNVSAAPVSLAGWSVQYLPAAPSASSRWQATPLTGSIAPGKTYLVGEAKGTGGTLELPAVDAAGSIAMAAGAGTVALVNSAEPLTCLTAADCNADTRIRDLVGYGNATVRETSPAPGTANATSSARVNNTDTDNNSVDFATGTPTPVNAAGEGPGGTTPPVQAKIHDIQGVTRVSPLAGKKVAGVTGVVTGVRAFGSVRGFWFQDTAPDADPRTSEGLFVFNAGVTPNVKAGDAVVVAGTVKEFLPNDDANSTYQSLTQLINAQWTVSSAGNALPQAQSIDEKTLPAQYVPTGGNIDSLELKPDTFALDFYESHEGERIRINDVRVVGPSTEFNEFYVTVRPNENPTARGGTLYSGYDQFNPGRLKVMSLIPFSQRPFPQFNVGDKLTGGTEGPLDYVNFGGYTLQATTLGGEQSSGLQPEVTRKQRSGELAVGTYNVENLDPGDDQAKFDRLAAGVVKNLASPDIVALEEIQDDNGATDNGVVSAEQTLQKFTDAIVAQGGPRYQWRQINPENKTDGGEPGGNIRVAFIFNPARVSFVDRPGGDATTPVQVLSQYGRPKLSVSPGRIDPLNAAWQSSRKPLAGEFVFGGRKVFVVANHFNSKGGDQSVHGRFQPPNRVSEEQRIKQSIALRGFVDSVLAVDSKANIVLAGDLNDFQFAPALAELTRGGAVRDLIDTLPPKERYTYVFEGNSQVLDHTLTSRAPRGVDYDVVHINAEFAGQASDHDPQVVRFRPSTGEEWLDVIFDLLDLVERLRNSHG</sequence>
<keyword evidence="2" id="KW-0732">Signal</keyword>
<name>A0ABS4TAV0_9PSEU</name>
<dbReference type="PANTHER" id="PTHR42834">
    <property type="entry name" value="ENDONUCLEASE/EXONUCLEASE/PHOSPHATASE FAMILY PROTEIN (AFU_ORTHOLOGUE AFUA_3G09210)"/>
    <property type="match status" value="1"/>
</dbReference>
<dbReference type="EMBL" id="JAGINW010000001">
    <property type="protein sequence ID" value="MBP2321554.1"/>
    <property type="molecule type" value="Genomic_DNA"/>
</dbReference>
<evidence type="ECO:0000259" key="3">
    <source>
        <dbReference type="PROSITE" id="PS51841"/>
    </source>
</evidence>
<evidence type="ECO:0000256" key="2">
    <source>
        <dbReference type="SAM" id="SignalP"/>
    </source>
</evidence>
<dbReference type="Gene3D" id="3.60.10.10">
    <property type="entry name" value="Endonuclease/exonuclease/phosphatase"/>
    <property type="match status" value="1"/>
</dbReference>
<dbReference type="PANTHER" id="PTHR42834:SF1">
    <property type="entry name" value="ENDONUCLEASE_EXONUCLEASE_PHOSPHATASE FAMILY PROTEIN (AFU_ORTHOLOGUE AFUA_3G09210)"/>
    <property type="match status" value="1"/>
</dbReference>
<evidence type="ECO:0000256" key="1">
    <source>
        <dbReference type="SAM" id="MobiDB-lite"/>
    </source>
</evidence>
<accession>A0ABS4TAV0</accession>
<comment type="caution">
    <text evidence="4">The sequence shown here is derived from an EMBL/GenBank/DDBJ whole genome shotgun (WGS) entry which is preliminary data.</text>
</comment>
<gene>
    <name evidence="4" type="ORF">JOF56_001939</name>
</gene>
<feature type="signal peptide" evidence="2">
    <location>
        <begin position="1"/>
        <end position="27"/>
    </location>
</feature>
<dbReference type="Proteomes" id="UP001519332">
    <property type="component" value="Unassembled WGS sequence"/>
</dbReference>
<reference evidence="4 5" key="1">
    <citation type="submission" date="2021-03" db="EMBL/GenBank/DDBJ databases">
        <title>Sequencing the genomes of 1000 actinobacteria strains.</title>
        <authorList>
            <person name="Klenk H.-P."/>
        </authorList>
    </citation>
    <scope>NUCLEOTIDE SEQUENCE [LARGE SCALE GENOMIC DNA]</scope>
    <source>
        <strain evidence="4 5">DSM 46670</strain>
    </source>
</reference>
<feature type="domain" description="LTD" evidence="3">
    <location>
        <begin position="21"/>
        <end position="162"/>
    </location>
</feature>
<evidence type="ECO:0000313" key="5">
    <source>
        <dbReference type="Proteomes" id="UP001519332"/>
    </source>
</evidence>
<dbReference type="Pfam" id="PF03372">
    <property type="entry name" value="Exo_endo_phos"/>
    <property type="match status" value="1"/>
</dbReference>
<dbReference type="InterPro" id="IPR001322">
    <property type="entry name" value="Lamin_tail_dom"/>
</dbReference>
<dbReference type="PROSITE" id="PS51841">
    <property type="entry name" value="LTD"/>
    <property type="match status" value="1"/>
</dbReference>
<feature type="chain" id="PRO_5047408463" evidence="2">
    <location>
        <begin position="28"/>
        <end position="815"/>
    </location>
</feature>
<dbReference type="InterPro" id="IPR036691">
    <property type="entry name" value="Endo/exonu/phosph_ase_sf"/>
</dbReference>
<proteinExistence type="predicted"/>
<keyword evidence="5" id="KW-1185">Reference proteome</keyword>
<feature type="region of interest" description="Disordered" evidence="1">
    <location>
        <begin position="165"/>
        <end position="189"/>
    </location>
</feature>
<dbReference type="CDD" id="cd04486">
    <property type="entry name" value="YhcR_OBF_like"/>
    <property type="match status" value="1"/>
</dbReference>
<dbReference type="SUPFAM" id="SSF56219">
    <property type="entry name" value="DNase I-like"/>
    <property type="match status" value="1"/>
</dbReference>
<organism evidence="4 5">
    <name type="scientific">Kibdelosporangium banguiense</name>
    <dbReference type="NCBI Taxonomy" id="1365924"/>
    <lineage>
        <taxon>Bacteria</taxon>
        <taxon>Bacillati</taxon>
        <taxon>Actinomycetota</taxon>
        <taxon>Actinomycetes</taxon>
        <taxon>Pseudonocardiales</taxon>
        <taxon>Pseudonocardiaceae</taxon>
        <taxon>Kibdelosporangium</taxon>
    </lineage>
</organism>
<dbReference type="InterPro" id="IPR005135">
    <property type="entry name" value="Endo/exonuclease/phosphatase"/>
</dbReference>